<sequence>MCIACRFGAPPKPYMVIVCTTIARQNRKSGPNPACYISAASSVGRFCFASDPDADLSC</sequence>
<organism evidence="1 2">
    <name type="scientific">Trichoderma longibrachiatum ATCC 18648</name>
    <dbReference type="NCBI Taxonomy" id="983965"/>
    <lineage>
        <taxon>Eukaryota</taxon>
        <taxon>Fungi</taxon>
        <taxon>Dikarya</taxon>
        <taxon>Ascomycota</taxon>
        <taxon>Pezizomycotina</taxon>
        <taxon>Sordariomycetes</taxon>
        <taxon>Hypocreomycetidae</taxon>
        <taxon>Hypocreales</taxon>
        <taxon>Hypocreaceae</taxon>
        <taxon>Trichoderma</taxon>
    </lineage>
</organism>
<name>A0A2T4C3A8_TRILO</name>
<protein>
    <submittedName>
        <fullName evidence="1">Uncharacterized protein</fullName>
    </submittedName>
</protein>
<gene>
    <name evidence="1" type="ORF">M440DRAFT_1244663</name>
</gene>
<accession>A0A2T4C3A8</accession>
<dbReference type="Proteomes" id="UP000240760">
    <property type="component" value="Unassembled WGS sequence"/>
</dbReference>
<reference evidence="1 2" key="1">
    <citation type="submission" date="2016-07" db="EMBL/GenBank/DDBJ databases">
        <title>Multiple horizontal gene transfer events from other fungi enriched the ability of initially mycotrophic Trichoderma (Ascomycota) to feed on dead plant biomass.</title>
        <authorList>
            <consortium name="DOE Joint Genome Institute"/>
            <person name="Aerts A."/>
            <person name="Atanasova L."/>
            <person name="Chenthamara K."/>
            <person name="Zhang J."/>
            <person name="Grujic M."/>
            <person name="Henrissat B."/>
            <person name="Kuo A."/>
            <person name="Salamov A."/>
            <person name="Lipzen A."/>
            <person name="Labutti K."/>
            <person name="Barry K."/>
            <person name="Miao Y."/>
            <person name="Rahimi M.J."/>
            <person name="Shen Q."/>
            <person name="Grigoriev I.V."/>
            <person name="Kubicek C.P."/>
            <person name="Druzhinina I.S."/>
        </authorList>
    </citation>
    <scope>NUCLEOTIDE SEQUENCE [LARGE SCALE GENOMIC DNA]</scope>
    <source>
        <strain evidence="1 2">ATCC 18648</strain>
    </source>
</reference>
<keyword evidence="2" id="KW-1185">Reference proteome</keyword>
<proteinExistence type="predicted"/>
<evidence type="ECO:0000313" key="2">
    <source>
        <dbReference type="Proteomes" id="UP000240760"/>
    </source>
</evidence>
<evidence type="ECO:0000313" key="1">
    <source>
        <dbReference type="EMBL" id="PTB76050.1"/>
    </source>
</evidence>
<dbReference type="EMBL" id="KZ679132">
    <property type="protein sequence ID" value="PTB76050.1"/>
    <property type="molecule type" value="Genomic_DNA"/>
</dbReference>
<dbReference type="AlphaFoldDB" id="A0A2T4C3A8"/>